<dbReference type="InterPro" id="IPR036942">
    <property type="entry name" value="Beta-barrel_TonB_sf"/>
</dbReference>
<proteinExistence type="inferred from homology"/>
<dbReference type="Gene3D" id="2.170.130.10">
    <property type="entry name" value="TonB-dependent receptor, plug domain"/>
    <property type="match status" value="1"/>
</dbReference>
<dbReference type="InterPro" id="IPR037066">
    <property type="entry name" value="Plug_dom_sf"/>
</dbReference>
<accession>A0A4R6WPQ7</accession>
<feature type="domain" description="TonB-dependent receptor plug" evidence="9">
    <location>
        <begin position="124"/>
        <end position="226"/>
    </location>
</feature>
<evidence type="ECO:0000256" key="4">
    <source>
        <dbReference type="ARBA" id="ARBA00022692"/>
    </source>
</evidence>
<comment type="similarity">
    <text evidence="8">Belongs to the TonB-dependent receptor family.</text>
</comment>
<dbReference type="RefSeq" id="WP_133584492.1">
    <property type="nucleotide sequence ID" value="NZ_SNYV01000013.1"/>
</dbReference>
<organism evidence="10 11">
    <name type="scientific">Sphingobacterium yanglingense</name>
    <dbReference type="NCBI Taxonomy" id="1437280"/>
    <lineage>
        <taxon>Bacteria</taxon>
        <taxon>Pseudomonadati</taxon>
        <taxon>Bacteroidota</taxon>
        <taxon>Sphingobacteriia</taxon>
        <taxon>Sphingobacteriales</taxon>
        <taxon>Sphingobacteriaceae</taxon>
        <taxon>Sphingobacterium</taxon>
    </lineage>
</organism>
<keyword evidence="5" id="KW-0732">Signal</keyword>
<evidence type="ECO:0000313" key="10">
    <source>
        <dbReference type="EMBL" id="TDQ78255.1"/>
    </source>
</evidence>
<reference evidence="10 11" key="1">
    <citation type="submission" date="2019-03" db="EMBL/GenBank/DDBJ databases">
        <title>Genomic Encyclopedia of Archaeal and Bacterial Type Strains, Phase II (KMG-II): from individual species to whole genera.</title>
        <authorList>
            <person name="Goeker M."/>
        </authorList>
    </citation>
    <scope>NUCLEOTIDE SEQUENCE [LARGE SCALE GENOMIC DNA]</scope>
    <source>
        <strain evidence="10 11">DSM 28353</strain>
    </source>
</reference>
<keyword evidence="6 8" id="KW-0472">Membrane</keyword>
<dbReference type="Pfam" id="PF13715">
    <property type="entry name" value="CarbopepD_reg_2"/>
    <property type="match status" value="1"/>
</dbReference>
<dbReference type="PANTHER" id="PTHR30069:SF29">
    <property type="entry name" value="HEMOGLOBIN AND HEMOGLOBIN-HAPTOGLOBIN-BINDING PROTEIN 1-RELATED"/>
    <property type="match status" value="1"/>
</dbReference>
<dbReference type="GO" id="GO:0044718">
    <property type="term" value="P:siderophore transmembrane transport"/>
    <property type="evidence" value="ECO:0007669"/>
    <property type="project" value="TreeGrafter"/>
</dbReference>
<dbReference type="InterPro" id="IPR008969">
    <property type="entry name" value="CarboxyPept-like_regulatory"/>
</dbReference>
<dbReference type="GO" id="GO:0009279">
    <property type="term" value="C:cell outer membrane"/>
    <property type="evidence" value="ECO:0007669"/>
    <property type="project" value="UniProtKB-SubCell"/>
</dbReference>
<evidence type="ECO:0000256" key="1">
    <source>
        <dbReference type="ARBA" id="ARBA00004571"/>
    </source>
</evidence>
<dbReference type="SUPFAM" id="SSF49464">
    <property type="entry name" value="Carboxypeptidase regulatory domain-like"/>
    <property type="match status" value="1"/>
</dbReference>
<comment type="subcellular location">
    <subcellularLocation>
        <location evidence="1 8">Cell outer membrane</location>
        <topology evidence="1 8">Multi-pass membrane protein</topology>
    </subcellularLocation>
</comment>
<dbReference type="Pfam" id="PF07715">
    <property type="entry name" value="Plug"/>
    <property type="match status" value="1"/>
</dbReference>
<gene>
    <name evidence="10" type="ORF">CLV99_2235</name>
</gene>
<dbReference type="Gene3D" id="2.60.40.1120">
    <property type="entry name" value="Carboxypeptidase-like, regulatory domain"/>
    <property type="match status" value="1"/>
</dbReference>
<dbReference type="OrthoDB" id="9812892at2"/>
<evidence type="ECO:0000256" key="6">
    <source>
        <dbReference type="ARBA" id="ARBA00023136"/>
    </source>
</evidence>
<dbReference type="PROSITE" id="PS52016">
    <property type="entry name" value="TONB_DEPENDENT_REC_3"/>
    <property type="match status" value="1"/>
</dbReference>
<evidence type="ECO:0000256" key="8">
    <source>
        <dbReference type="PROSITE-ProRule" id="PRU01360"/>
    </source>
</evidence>
<dbReference type="AlphaFoldDB" id="A0A4R6WPQ7"/>
<keyword evidence="2 8" id="KW-0813">Transport</keyword>
<dbReference type="Proteomes" id="UP000295292">
    <property type="component" value="Unassembled WGS sequence"/>
</dbReference>
<evidence type="ECO:0000259" key="9">
    <source>
        <dbReference type="Pfam" id="PF07715"/>
    </source>
</evidence>
<comment type="caution">
    <text evidence="10">The sequence shown here is derived from an EMBL/GenBank/DDBJ whole genome shotgun (WGS) entry which is preliminary data.</text>
</comment>
<keyword evidence="11" id="KW-1185">Reference proteome</keyword>
<evidence type="ECO:0000256" key="3">
    <source>
        <dbReference type="ARBA" id="ARBA00022452"/>
    </source>
</evidence>
<dbReference type="Gene3D" id="2.40.170.20">
    <property type="entry name" value="TonB-dependent receptor, beta-barrel domain"/>
    <property type="match status" value="1"/>
</dbReference>
<dbReference type="InterPro" id="IPR039426">
    <property type="entry name" value="TonB-dep_rcpt-like"/>
</dbReference>
<dbReference type="SUPFAM" id="SSF56935">
    <property type="entry name" value="Porins"/>
    <property type="match status" value="1"/>
</dbReference>
<evidence type="ECO:0000256" key="2">
    <source>
        <dbReference type="ARBA" id="ARBA00022448"/>
    </source>
</evidence>
<evidence type="ECO:0000256" key="7">
    <source>
        <dbReference type="ARBA" id="ARBA00023237"/>
    </source>
</evidence>
<keyword evidence="7 8" id="KW-0998">Cell outer membrane</keyword>
<keyword evidence="4 8" id="KW-0812">Transmembrane</keyword>
<dbReference type="GO" id="GO:0015344">
    <property type="term" value="F:siderophore uptake transmembrane transporter activity"/>
    <property type="evidence" value="ECO:0007669"/>
    <property type="project" value="TreeGrafter"/>
</dbReference>
<evidence type="ECO:0000313" key="11">
    <source>
        <dbReference type="Proteomes" id="UP000295292"/>
    </source>
</evidence>
<keyword evidence="3 8" id="KW-1134">Transmembrane beta strand</keyword>
<dbReference type="InterPro" id="IPR012910">
    <property type="entry name" value="Plug_dom"/>
</dbReference>
<dbReference type="PANTHER" id="PTHR30069">
    <property type="entry name" value="TONB-DEPENDENT OUTER MEMBRANE RECEPTOR"/>
    <property type="match status" value="1"/>
</dbReference>
<sequence>MSRVTAVAIIFLIHLSFLGIAQDNGRISGRVLNSSNTEIPSASVSIKRLKYVCKADNNGDYKLTAVPAGTYMLVASAMGYKTQEVKIKSNGTTPITYVFILETDHRELEQIDILGRSETDEINRQAYNVTAIDAKKLANTTMDIGQALNRVSGVRIRENGGMGSNMNISLNGFSGNQVKVFIDGLPMSNFGSSFQLNNIPINFADRVEVYRGVVPVWLGGDALGGAINIVTRTDPGKYVDASYSYGSFNTHKTSFNAGFVGKSGLTFQLNAFQNYSDNNYWVDVNIENIQKGTPTYGQYVYDQRVRQFHNKYHNETLVANIGVSNKKYADQLLFGVTLGQNKKEIQNGNHMKTVYGGRESLGNIVQPSFKYMKNNLFTEGLNVSMSGRYNLGKERSLDTMARKFNWAGESVPKYPDRPNMPAGENELQDYRYRNNNSVFSANVNYTFREKHSLILNHQFTGFNRKGYNSLQPDLLDNNIPNKTFKNITGLGYGYAISKKWNVNVFTKYYHQKTISNTLNSGTIVRQDTSTGYGGYGVATTYFIIPDLQLKTSFERAIRLPENAELFGDLENQSPNPKLRPESSYNFNFGIAYFKKFDESHRMSIDANYLYRDAMDFIRPFVGQEDVNGKRKMQYINLRKAVNNSFDINIRYYYKSLLSLGGTMTYQNLLNNTKVEPSKINESSIYKNRLPNIPYTYGNFDTNVYFQDFLDKGAVLSFGYNLMYVYDFFLDWASYATPSARFVVPSQLSHDLNLVYTLKSGKYNIAFECLNFTDAKRYDNFALQKPGRSFNLKLRYFIKNNNI</sequence>
<evidence type="ECO:0000256" key="5">
    <source>
        <dbReference type="ARBA" id="ARBA00022729"/>
    </source>
</evidence>
<name>A0A4R6WPQ7_9SPHI</name>
<protein>
    <submittedName>
        <fullName evidence="10">Outer membrane receptor protein involved in Fe transport</fullName>
    </submittedName>
</protein>
<keyword evidence="10" id="KW-0675">Receptor</keyword>
<dbReference type="EMBL" id="SNYV01000013">
    <property type="protein sequence ID" value="TDQ78255.1"/>
    <property type="molecule type" value="Genomic_DNA"/>
</dbReference>